<dbReference type="OrthoDB" id="18234at2759"/>
<feature type="domain" description="Far11/STRP C-terminal" evidence="4">
    <location>
        <begin position="442"/>
        <end position="798"/>
    </location>
</feature>
<evidence type="ECO:0000259" key="4">
    <source>
        <dbReference type="SMART" id="SM01293"/>
    </source>
</evidence>
<evidence type="ECO:0000313" key="5">
    <source>
        <dbReference type="EMBL" id="KAF0766627.1"/>
    </source>
</evidence>
<dbReference type="EMBL" id="VUJU01001148">
    <property type="protein sequence ID" value="KAF0766627.1"/>
    <property type="molecule type" value="Genomic_DNA"/>
</dbReference>
<dbReference type="Pfam" id="PF07923">
    <property type="entry name" value="N1221"/>
    <property type="match status" value="1"/>
</dbReference>
<protein>
    <submittedName>
        <fullName evidence="5">Striatin-interacting protein 1</fullName>
    </submittedName>
</protein>
<feature type="region of interest" description="Disordered" evidence="2">
    <location>
        <begin position="1"/>
        <end position="34"/>
    </location>
</feature>
<dbReference type="GO" id="GO:0005829">
    <property type="term" value="C:cytosol"/>
    <property type="evidence" value="ECO:0007669"/>
    <property type="project" value="TreeGrafter"/>
</dbReference>
<reference evidence="5 6" key="1">
    <citation type="submission" date="2019-08" db="EMBL/GenBank/DDBJ databases">
        <title>Whole genome of Aphis craccivora.</title>
        <authorList>
            <person name="Voronova N.V."/>
            <person name="Shulinski R.S."/>
            <person name="Bandarenka Y.V."/>
            <person name="Zhorov D.G."/>
            <person name="Warner D."/>
        </authorList>
    </citation>
    <scope>NUCLEOTIDE SEQUENCE [LARGE SCALE GENOMIC DNA]</scope>
    <source>
        <strain evidence="5">180601</strain>
        <tissue evidence="5">Whole Body</tissue>
    </source>
</reference>
<evidence type="ECO:0000256" key="2">
    <source>
        <dbReference type="SAM" id="MobiDB-lite"/>
    </source>
</evidence>
<evidence type="ECO:0000259" key="3">
    <source>
        <dbReference type="SMART" id="SM01292"/>
    </source>
</evidence>
<dbReference type="SMART" id="SM01293">
    <property type="entry name" value="DUF3402"/>
    <property type="match status" value="1"/>
</dbReference>
<organism evidence="5 6">
    <name type="scientific">Aphis craccivora</name>
    <name type="common">Cowpea aphid</name>
    <dbReference type="NCBI Taxonomy" id="307492"/>
    <lineage>
        <taxon>Eukaryota</taxon>
        <taxon>Metazoa</taxon>
        <taxon>Ecdysozoa</taxon>
        <taxon>Arthropoda</taxon>
        <taxon>Hexapoda</taxon>
        <taxon>Insecta</taxon>
        <taxon>Pterygota</taxon>
        <taxon>Neoptera</taxon>
        <taxon>Paraneoptera</taxon>
        <taxon>Hemiptera</taxon>
        <taxon>Sternorrhyncha</taxon>
        <taxon>Aphidomorpha</taxon>
        <taxon>Aphidoidea</taxon>
        <taxon>Aphididae</taxon>
        <taxon>Aphidini</taxon>
        <taxon>Aphis</taxon>
        <taxon>Aphis</taxon>
    </lineage>
</organism>
<dbReference type="InterPro" id="IPR021819">
    <property type="entry name" value="Far11/STRP_C"/>
</dbReference>
<accession>A0A6G0Z7G4</accession>
<comment type="similarity">
    <text evidence="1">Belongs to the STRIP family.</text>
</comment>
<dbReference type="PANTHER" id="PTHR13239">
    <property type="entry name" value="PROTEIN REQUIRED FOR HYPHAL ANASTOMOSIS HAM-2"/>
    <property type="match status" value="1"/>
</dbReference>
<proteinExistence type="inferred from homology"/>
<feature type="domain" description="Far11/STRP N-terminal" evidence="3">
    <location>
        <begin position="31"/>
        <end position="332"/>
    </location>
</feature>
<dbReference type="InterPro" id="IPR040185">
    <property type="entry name" value="Far11/STRP"/>
</dbReference>
<sequence>MDMFNGKRNIPKLKDSMGRKQKQDSEEESECPDLEYNYGDTDTHLCEMAELYSYSELEDYQTNIQEFESIMKAMDFKPSWHNLSIENKNMVAFKLLDSLEVSDKTKRMNAARCVLYLLQGCWAECQSDKDQQSNAKENVLFLYKFGIFNAFVNLLNMEIESVQFHRKTQINCTDSTNLRIILNVLYTFIEVLRVSEFEADVEFKEFRENLLADIGLPYTEDHIVVKLLGMITKFCSGLASYYPMKKVLLLLWKLILVLLGGMDTLANLKNEYRKKVKLPELQEDPIEIIKSMRSCSPPPSSTDLMNAQKRGTRQKRMAYNLNALSYRLTDDSTSLSIYEEGLIKQSSLDESLVVMDLSYQNDEDLQDYEDQQLGMDDISNMKNIQEINDFRPQTPPTPLIIKGLPWIPKVRHKDLQFFLDQTRIKFLGFKLDNDIETLIGLPDPIHESVAILKQYMYTSLADYQIKKEETIQRNPIIMGNEEVDQTPAEVLYQAMLPNLPQHMIALLKILLAASPTSKAKSDSINIIADILPVDVPMSFSESVKLETDINRQKEIVVKAISGILLLLLKHFKANHIYQFEFISQHLVFANCIPLVIKFLNQNLVSYVSSKNTIPILDFPTCVIGDGPDLSLDNIEIGEFPLCSWRNVYSCINLLRVLNKITKWKHSRIMMLVIFKSAPILKKSLKVRHAMMQLYILKLLKMQAKYLGRAWRKSNMKTMSTIYQKVRHRLNDDWAYGNDLEARPTDFQIEERFLRSAVDKFHARRYSPQYDDELTPSDFSINTALGKPIKLSSEFKQHYMIWLDQEVFQNNINWNALITDY</sequence>
<dbReference type="PANTHER" id="PTHR13239:SF4">
    <property type="entry name" value="AT25231P"/>
    <property type="match status" value="1"/>
</dbReference>
<dbReference type="InterPro" id="IPR012486">
    <property type="entry name" value="Far11/STRP_N"/>
</dbReference>
<dbReference type="Pfam" id="PF11882">
    <property type="entry name" value="DUF3402"/>
    <property type="match status" value="2"/>
</dbReference>
<evidence type="ECO:0000313" key="6">
    <source>
        <dbReference type="Proteomes" id="UP000478052"/>
    </source>
</evidence>
<dbReference type="Proteomes" id="UP000478052">
    <property type="component" value="Unassembled WGS sequence"/>
</dbReference>
<name>A0A6G0Z7G4_APHCR</name>
<comment type="caution">
    <text evidence="5">The sequence shown here is derived from an EMBL/GenBank/DDBJ whole genome shotgun (WGS) entry which is preliminary data.</text>
</comment>
<evidence type="ECO:0000256" key="1">
    <source>
        <dbReference type="ARBA" id="ARBA00007062"/>
    </source>
</evidence>
<dbReference type="AlphaFoldDB" id="A0A6G0Z7G4"/>
<feature type="compositionally biased region" description="Basic and acidic residues" evidence="2">
    <location>
        <begin position="12"/>
        <end position="24"/>
    </location>
</feature>
<dbReference type="GO" id="GO:0007010">
    <property type="term" value="P:cytoskeleton organization"/>
    <property type="evidence" value="ECO:0007669"/>
    <property type="project" value="TreeGrafter"/>
</dbReference>
<keyword evidence="6" id="KW-1185">Reference proteome</keyword>
<dbReference type="SMART" id="SM01292">
    <property type="entry name" value="N1221"/>
    <property type="match status" value="1"/>
</dbReference>
<gene>
    <name evidence="5" type="ORF">FWK35_00006592</name>
</gene>